<dbReference type="Proteomes" id="UP001500420">
    <property type="component" value="Unassembled WGS sequence"/>
</dbReference>
<accession>A0AAV3TCQ6</accession>
<keyword evidence="1" id="KW-0812">Transmembrane</keyword>
<keyword evidence="1" id="KW-1133">Transmembrane helix</keyword>
<dbReference type="EMBL" id="BAAADV010000007">
    <property type="protein sequence ID" value="GAA0680892.1"/>
    <property type="molecule type" value="Genomic_DNA"/>
</dbReference>
<dbReference type="AlphaFoldDB" id="A0AAV3TCQ6"/>
<proteinExistence type="predicted"/>
<comment type="caution">
    <text evidence="2">The sequence shown here is derived from an EMBL/GenBank/DDBJ whole genome shotgun (WGS) entry which is preliminary data.</text>
</comment>
<evidence type="ECO:0000313" key="2">
    <source>
        <dbReference type="EMBL" id="GAA0680892.1"/>
    </source>
</evidence>
<sequence length="74" mass="8485">MLEWVRRETLLDTSINAVPVVILLVLDLLFLLVYPWERGTLSELFTHLLTLFPVVVLAFATYQVARAIERDAAE</sequence>
<dbReference type="InterPro" id="IPR046506">
    <property type="entry name" value="DUF6684"/>
</dbReference>
<keyword evidence="3" id="KW-1185">Reference proteome</keyword>
<reference evidence="2 3" key="1">
    <citation type="journal article" date="2019" name="Int. J. Syst. Evol. Microbiol.">
        <title>The Global Catalogue of Microorganisms (GCM) 10K type strain sequencing project: providing services to taxonomists for standard genome sequencing and annotation.</title>
        <authorList>
            <consortium name="The Broad Institute Genomics Platform"/>
            <consortium name="The Broad Institute Genome Sequencing Center for Infectious Disease"/>
            <person name="Wu L."/>
            <person name="Ma J."/>
        </authorList>
    </citation>
    <scope>NUCLEOTIDE SEQUENCE [LARGE SCALE GENOMIC DNA]</scope>
    <source>
        <strain evidence="2 3">JCM 16328</strain>
    </source>
</reference>
<evidence type="ECO:0000313" key="3">
    <source>
        <dbReference type="Proteomes" id="UP001500420"/>
    </source>
</evidence>
<feature type="transmembrane region" description="Helical" evidence="1">
    <location>
        <begin position="15"/>
        <end position="36"/>
    </location>
</feature>
<dbReference type="RefSeq" id="WP_343775190.1">
    <property type="nucleotide sequence ID" value="NZ_BAAADV010000007.1"/>
</dbReference>
<keyword evidence="1" id="KW-0472">Membrane</keyword>
<name>A0AAV3TCQ6_9EURY</name>
<feature type="transmembrane region" description="Helical" evidence="1">
    <location>
        <begin position="48"/>
        <end position="65"/>
    </location>
</feature>
<protein>
    <submittedName>
        <fullName evidence="2">Uncharacterized protein</fullName>
    </submittedName>
</protein>
<dbReference type="Pfam" id="PF20389">
    <property type="entry name" value="DUF6684"/>
    <property type="match status" value="1"/>
</dbReference>
<gene>
    <name evidence="2" type="ORF">GCM10009020_32300</name>
</gene>
<organism evidence="2 3">
    <name type="scientific">Natronoarchaeum mannanilyticum</name>
    <dbReference type="NCBI Taxonomy" id="926360"/>
    <lineage>
        <taxon>Archaea</taxon>
        <taxon>Methanobacteriati</taxon>
        <taxon>Methanobacteriota</taxon>
        <taxon>Stenosarchaea group</taxon>
        <taxon>Halobacteria</taxon>
        <taxon>Halobacteriales</taxon>
        <taxon>Natronoarchaeaceae</taxon>
    </lineage>
</organism>
<evidence type="ECO:0000256" key="1">
    <source>
        <dbReference type="SAM" id="Phobius"/>
    </source>
</evidence>